<keyword evidence="1" id="KW-0479">Metal-binding</keyword>
<dbReference type="GO" id="GO:0070813">
    <property type="term" value="P:hydrogen sulfide metabolic process"/>
    <property type="evidence" value="ECO:0007669"/>
    <property type="project" value="TreeGrafter"/>
</dbReference>
<dbReference type="InterPro" id="IPR001763">
    <property type="entry name" value="Rhodanese-like_dom"/>
</dbReference>
<dbReference type="GO" id="GO:0006749">
    <property type="term" value="P:glutathione metabolic process"/>
    <property type="evidence" value="ECO:0007669"/>
    <property type="project" value="InterPro"/>
</dbReference>
<dbReference type="SUPFAM" id="SSF56281">
    <property type="entry name" value="Metallo-hydrolase/oxidoreductase"/>
    <property type="match status" value="1"/>
</dbReference>
<dbReference type="Pfam" id="PF00581">
    <property type="entry name" value="Rhodanese"/>
    <property type="match status" value="1"/>
</dbReference>
<evidence type="ECO:0000313" key="3">
    <source>
        <dbReference type="EMBL" id="MDJ1479995.1"/>
    </source>
</evidence>
<evidence type="ECO:0000259" key="2">
    <source>
        <dbReference type="PROSITE" id="PS50206"/>
    </source>
</evidence>
<proteinExistence type="predicted"/>
<dbReference type="SUPFAM" id="SSF52821">
    <property type="entry name" value="Rhodanese/Cell cycle control phosphatase"/>
    <property type="match status" value="2"/>
</dbReference>
<dbReference type="Gene3D" id="3.60.15.10">
    <property type="entry name" value="Ribonuclease Z/Hydroxyacylglutathione hydrolase-like"/>
    <property type="match status" value="1"/>
</dbReference>
<dbReference type="RefSeq" id="WP_313976565.1">
    <property type="nucleotide sequence ID" value="NZ_JASJOS010000002.1"/>
</dbReference>
<gene>
    <name evidence="3" type="ORF">QNI16_05815</name>
</gene>
<dbReference type="GO" id="GO:0050313">
    <property type="term" value="F:sulfur dioxygenase activity"/>
    <property type="evidence" value="ECO:0007669"/>
    <property type="project" value="InterPro"/>
</dbReference>
<sequence length="485" mass="53656">MERRKFISNLSGFGALSLMKPDLLFSKTVVSSANYKIEQFEDKGLAHFSYAVLADKKMIVIDPKRDPQIYYDYAKQHDAKIIGIIETHPHADFASAHLEMHKKLNVPIYASSLTKPGYPGTAFDEGAIIKLSDKVSLRSLYTPGHAPDHIAVVLAEKGKDIAVFSGDSLLIGDVGRPDLRDFSKNVDSQRQKLAEMMYDTIHEKFAKLSDDVIVYPAHGAGSLCGKSIRKAADSTIGYERQHNYAFEKRTKAEFVSLLLQDQPFIPKYFPYSVGLNIQGVPELAASLAKINRLPKNYQPEAQALIIDSRPADSFKASYITDAVNIQNGGSFATWLGSLVSPDTQFYLIGADEESLKGVIQKAASIGYESKIKGAFVYDAKNGNQFAALDRNSFKPEENKYTYLDVRTTKEVKQEPVFKNSINIPLQELDKRMSEIPTDKPILVNCASGYRSATASSMLKKLLPAVPVYDLGAAVADYKNTAEAKK</sequence>
<evidence type="ECO:0000313" key="4">
    <source>
        <dbReference type="Proteomes" id="UP001241110"/>
    </source>
</evidence>
<dbReference type="InterPro" id="IPR036873">
    <property type="entry name" value="Rhodanese-like_dom_sf"/>
</dbReference>
<dbReference type="Gene3D" id="3.40.250.10">
    <property type="entry name" value="Rhodanese-like domain"/>
    <property type="match status" value="2"/>
</dbReference>
<feature type="domain" description="Rhodanese" evidence="2">
    <location>
        <begin position="299"/>
        <end position="387"/>
    </location>
</feature>
<feature type="domain" description="Rhodanese" evidence="2">
    <location>
        <begin position="396"/>
        <end position="482"/>
    </location>
</feature>
<dbReference type="CDD" id="cd07724">
    <property type="entry name" value="POD-like_MBL-fold"/>
    <property type="match status" value="1"/>
</dbReference>
<dbReference type="GO" id="GO:0046872">
    <property type="term" value="F:metal ion binding"/>
    <property type="evidence" value="ECO:0007669"/>
    <property type="project" value="UniProtKB-KW"/>
</dbReference>
<dbReference type="SMART" id="SM00849">
    <property type="entry name" value="Lactamase_B"/>
    <property type="match status" value="1"/>
</dbReference>
<protein>
    <submittedName>
        <fullName evidence="3">MBL fold metallo-hydrolase</fullName>
    </submittedName>
</protein>
<dbReference type="PANTHER" id="PTHR43084:SF1">
    <property type="entry name" value="PERSULFIDE DIOXYGENASE ETHE1, MITOCHONDRIAL"/>
    <property type="match status" value="1"/>
</dbReference>
<accession>A0AAE3QMX2</accession>
<comment type="caution">
    <text evidence="3">The sequence shown here is derived from an EMBL/GenBank/DDBJ whole genome shotgun (WGS) entry which is preliminary data.</text>
</comment>
<dbReference type="InterPro" id="IPR036866">
    <property type="entry name" value="RibonucZ/Hydroxyglut_hydro"/>
</dbReference>
<dbReference type="PROSITE" id="PS50206">
    <property type="entry name" value="RHODANESE_3"/>
    <property type="match status" value="2"/>
</dbReference>
<dbReference type="PANTHER" id="PTHR43084">
    <property type="entry name" value="PERSULFIDE DIOXYGENASE ETHE1"/>
    <property type="match status" value="1"/>
</dbReference>
<dbReference type="Pfam" id="PF00753">
    <property type="entry name" value="Lactamase_B"/>
    <property type="match status" value="1"/>
</dbReference>
<dbReference type="SMART" id="SM00450">
    <property type="entry name" value="RHOD"/>
    <property type="match status" value="1"/>
</dbReference>
<name>A0AAE3QMX2_9BACT</name>
<dbReference type="InterPro" id="IPR044528">
    <property type="entry name" value="POD-like_MBL-fold"/>
</dbReference>
<organism evidence="3 4">
    <name type="scientific">Xanthocytophaga flava</name>
    <dbReference type="NCBI Taxonomy" id="3048013"/>
    <lineage>
        <taxon>Bacteria</taxon>
        <taxon>Pseudomonadati</taxon>
        <taxon>Bacteroidota</taxon>
        <taxon>Cytophagia</taxon>
        <taxon>Cytophagales</taxon>
        <taxon>Rhodocytophagaceae</taxon>
        <taxon>Xanthocytophaga</taxon>
    </lineage>
</organism>
<dbReference type="InterPro" id="IPR051682">
    <property type="entry name" value="Mito_Persulfide_Diox"/>
</dbReference>
<dbReference type="Proteomes" id="UP001241110">
    <property type="component" value="Unassembled WGS sequence"/>
</dbReference>
<dbReference type="InterPro" id="IPR001279">
    <property type="entry name" value="Metallo-B-lactamas"/>
</dbReference>
<dbReference type="AlphaFoldDB" id="A0AAE3QMX2"/>
<evidence type="ECO:0000256" key="1">
    <source>
        <dbReference type="ARBA" id="ARBA00022723"/>
    </source>
</evidence>
<dbReference type="EMBL" id="JASJOS010000002">
    <property type="protein sequence ID" value="MDJ1479995.1"/>
    <property type="molecule type" value="Genomic_DNA"/>
</dbReference>
<reference evidence="3" key="1">
    <citation type="submission" date="2023-05" db="EMBL/GenBank/DDBJ databases">
        <authorList>
            <person name="Zhang X."/>
        </authorList>
    </citation>
    <scope>NUCLEOTIDE SEQUENCE</scope>
    <source>
        <strain evidence="3">YF14B1</strain>
    </source>
</reference>